<feature type="compositionally biased region" description="Polar residues" evidence="1">
    <location>
        <begin position="127"/>
        <end position="138"/>
    </location>
</feature>
<feature type="region of interest" description="Disordered" evidence="1">
    <location>
        <begin position="87"/>
        <end position="138"/>
    </location>
</feature>
<dbReference type="AlphaFoldDB" id="A0A8S9KTT9"/>
<dbReference type="EMBL" id="QGKY02001250">
    <property type="protein sequence ID" value="KAF2564911.1"/>
    <property type="molecule type" value="Genomic_DNA"/>
</dbReference>
<evidence type="ECO:0000256" key="1">
    <source>
        <dbReference type="SAM" id="MobiDB-lite"/>
    </source>
</evidence>
<sequence length="138" mass="14849">MKDSEAAIGCADGEKKSDDLPTTGNMSSDIEIVHPEVEKSNGNISEGENSEWLNVSPTKTGRSGNKITAQNHNLSSPSRFAILSTAEDSVEEVDENEANTTGKETEEGDIIPENVGNKTDEGKVESEVNSQETNSWLH</sequence>
<gene>
    <name evidence="3" type="ORF">F2Q68_00010946</name>
    <name evidence="2" type="ORF">F2Q70_00017967</name>
</gene>
<protein>
    <submittedName>
        <fullName evidence="3">Uncharacterized protein</fullName>
    </submittedName>
</protein>
<name>A0A8S9KTT9_BRACR</name>
<accession>A0A8S9KTT9</accession>
<dbReference type="Proteomes" id="UP000712281">
    <property type="component" value="Unassembled WGS sequence"/>
</dbReference>
<organism evidence="3 4">
    <name type="scientific">Brassica cretica</name>
    <name type="common">Mustard</name>
    <dbReference type="NCBI Taxonomy" id="69181"/>
    <lineage>
        <taxon>Eukaryota</taxon>
        <taxon>Viridiplantae</taxon>
        <taxon>Streptophyta</taxon>
        <taxon>Embryophyta</taxon>
        <taxon>Tracheophyta</taxon>
        <taxon>Spermatophyta</taxon>
        <taxon>Magnoliopsida</taxon>
        <taxon>eudicotyledons</taxon>
        <taxon>Gunneridae</taxon>
        <taxon>Pentapetalae</taxon>
        <taxon>rosids</taxon>
        <taxon>malvids</taxon>
        <taxon>Brassicales</taxon>
        <taxon>Brassicaceae</taxon>
        <taxon>Brassiceae</taxon>
        <taxon>Brassica</taxon>
    </lineage>
</organism>
<reference evidence="3" key="1">
    <citation type="submission" date="2019-12" db="EMBL/GenBank/DDBJ databases">
        <title>Genome sequencing and annotation of Brassica cretica.</title>
        <authorList>
            <person name="Studholme D.J."/>
            <person name="Sarris P.F."/>
        </authorList>
    </citation>
    <scope>NUCLEOTIDE SEQUENCE</scope>
    <source>
        <strain evidence="3">PFS-001/15</strain>
        <strain evidence="2">PFS-102/07</strain>
        <tissue evidence="3">Leaf</tissue>
    </source>
</reference>
<evidence type="ECO:0000313" key="2">
    <source>
        <dbReference type="EMBL" id="KAF2564911.1"/>
    </source>
</evidence>
<dbReference type="EMBL" id="QGKW02000717">
    <property type="protein sequence ID" value="KAF2598890.1"/>
    <property type="molecule type" value="Genomic_DNA"/>
</dbReference>
<feature type="region of interest" description="Disordered" evidence="1">
    <location>
        <begin position="1"/>
        <end position="73"/>
    </location>
</feature>
<proteinExistence type="predicted"/>
<feature type="compositionally biased region" description="Polar residues" evidence="1">
    <location>
        <begin position="40"/>
        <end position="73"/>
    </location>
</feature>
<comment type="caution">
    <text evidence="3">The sequence shown here is derived from an EMBL/GenBank/DDBJ whole genome shotgun (WGS) entry which is preliminary data.</text>
</comment>
<evidence type="ECO:0000313" key="3">
    <source>
        <dbReference type="EMBL" id="KAF2598890.1"/>
    </source>
</evidence>
<evidence type="ECO:0000313" key="4">
    <source>
        <dbReference type="Proteomes" id="UP000712281"/>
    </source>
</evidence>
<feature type="compositionally biased region" description="Acidic residues" evidence="1">
    <location>
        <begin position="88"/>
        <end position="97"/>
    </location>
</feature>